<sequence length="340" mass="37239">MPGLCWLRLALVLTANVTLTNLVRADDCSAVRAVSASAQHDFVAHIVGEDPRHTERVDGEATYHLARSPMPELLRCDVTALVLPPALECMPAESNLIPSVARMRAQSALRKIAACLNEPVVGPSRVSGSAKLLQWVVTDWREPWPTQYRVVWNASLSDPAWTLRAVPLVDDVIDDVGRTARKHKSKERACGQILAIIAAAQTDFRSTLGRITETGSDMSLHASSLRLLDFDVKVGAGGEWPNMLFAERPASSAMSLDDAQSMGAAASRAISSCLQTRALRLADKVYTDGQLDMIWRLTDRYKGKPILVFAVVRYDQTKQSVSRTAIRVARQTMPDAPPDD</sequence>
<evidence type="ECO:0000313" key="2">
    <source>
        <dbReference type="Proteomes" id="UP000198263"/>
    </source>
</evidence>
<dbReference type="AlphaFoldDB" id="A0A658QU96"/>
<proteinExistence type="predicted"/>
<name>A0A658QU96_9BURK</name>
<gene>
    <name evidence="1" type="ORF">AWB72_01524</name>
</gene>
<keyword evidence="2" id="KW-1185">Reference proteome</keyword>
<evidence type="ECO:0000313" key="1">
    <source>
        <dbReference type="EMBL" id="SAL21911.1"/>
    </source>
</evidence>
<dbReference type="Proteomes" id="UP000198263">
    <property type="component" value="Unassembled WGS sequence"/>
</dbReference>
<dbReference type="EMBL" id="FCNV02000002">
    <property type="protein sequence ID" value="SAL21911.1"/>
    <property type="molecule type" value="Genomic_DNA"/>
</dbReference>
<protein>
    <submittedName>
        <fullName evidence="1">Uncharacterized protein</fullName>
    </submittedName>
</protein>
<reference evidence="1 2" key="1">
    <citation type="submission" date="2016-01" db="EMBL/GenBank/DDBJ databases">
        <authorList>
            <person name="Peeters C."/>
        </authorList>
    </citation>
    <scope>NUCLEOTIDE SEQUENCE [LARGE SCALE GENOMIC DNA]</scope>
    <source>
        <strain evidence="1">LMG 29315</strain>
    </source>
</reference>
<accession>A0A658QU96</accession>
<organism evidence="1 2">
    <name type="scientific">Caballeronia concitans</name>
    <dbReference type="NCBI Taxonomy" id="1777133"/>
    <lineage>
        <taxon>Bacteria</taxon>
        <taxon>Pseudomonadati</taxon>
        <taxon>Pseudomonadota</taxon>
        <taxon>Betaproteobacteria</taxon>
        <taxon>Burkholderiales</taxon>
        <taxon>Burkholderiaceae</taxon>
        <taxon>Caballeronia</taxon>
    </lineage>
</organism>
<comment type="caution">
    <text evidence="1">The sequence shown here is derived from an EMBL/GenBank/DDBJ whole genome shotgun (WGS) entry which is preliminary data.</text>
</comment>